<dbReference type="KEGG" id="asau:88174558"/>
<feature type="domain" description="A to I editase" evidence="2">
    <location>
        <begin position="57"/>
        <end position="327"/>
    </location>
</feature>
<dbReference type="AlphaFoldDB" id="A0AAX4HC48"/>
<dbReference type="InterPro" id="IPR042935">
    <property type="entry name" value="Tad1"/>
</dbReference>
<dbReference type="GeneID" id="88174558"/>
<keyword evidence="4" id="KW-1185">Reference proteome</keyword>
<evidence type="ECO:0000259" key="2">
    <source>
        <dbReference type="PROSITE" id="PS50141"/>
    </source>
</evidence>
<dbReference type="EMBL" id="CP138897">
    <property type="protein sequence ID" value="WPK26147.1"/>
    <property type="molecule type" value="Genomic_DNA"/>
</dbReference>
<evidence type="ECO:0000313" key="3">
    <source>
        <dbReference type="EMBL" id="WPK26147.1"/>
    </source>
</evidence>
<dbReference type="PANTHER" id="PTHR47803:SF1">
    <property type="entry name" value="TRNA-SPECIFIC ADENOSINE DEAMINASE 1"/>
    <property type="match status" value="1"/>
</dbReference>
<gene>
    <name evidence="3" type="ORF">PUMCH_003494</name>
</gene>
<reference evidence="3 4" key="1">
    <citation type="submission" date="2023-10" db="EMBL/GenBank/DDBJ databases">
        <title>Draft Genome Sequence of Candida saopaulonensis from a very Premature Infant with Sepsis.</title>
        <authorList>
            <person name="Ning Y."/>
            <person name="Dai R."/>
            <person name="Xiao M."/>
            <person name="Xu Y."/>
            <person name="Yan Q."/>
            <person name="Zhang L."/>
        </authorList>
    </citation>
    <scope>NUCLEOTIDE SEQUENCE [LARGE SCALE GENOMIC DNA]</scope>
    <source>
        <strain evidence="3 4">19XY460</strain>
    </source>
</reference>
<dbReference type="PROSITE" id="PS50141">
    <property type="entry name" value="A_DEAMIN_EDITASE"/>
    <property type="match status" value="1"/>
</dbReference>
<proteinExistence type="predicted"/>
<name>A0AAX4HC48_9ASCO</name>
<dbReference type="InterPro" id="IPR002466">
    <property type="entry name" value="A_deamin"/>
</dbReference>
<dbReference type="Pfam" id="PF02137">
    <property type="entry name" value="A_deamin"/>
    <property type="match status" value="1"/>
</dbReference>
<dbReference type="RefSeq" id="XP_062878529.1">
    <property type="nucleotide sequence ID" value="XM_063022459.1"/>
</dbReference>
<evidence type="ECO:0000313" key="4">
    <source>
        <dbReference type="Proteomes" id="UP001338582"/>
    </source>
</evidence>
<dbReference type="GO" id="GO:0003723">
    <property type="term" value="F:RNA binding"/>
    <property type="evidence" value="ECO:0007669"/>
    <property type="project" value="InterPro"/>
</dbReference>
<dbReference type="PANTHER" id="PTHR47803">
    <property type="entry name" value="TRNA-SPECIFIC ADENOSINE DEAMINASE 1"/>
    <property type="match status" value="1"/>
</dbReference>
<organism evidence="3 4">
    <name type="scientific">Australozyma saopauloensis</name>
    <dbReference type="NCBI Taxonomy" id="291208"/>
    <lineage>
        <taxon>Eukaryota</taxon>
        <taxon>Fungi</taxon>
        <taxon>Dikarya</taxon>
        <taxon>Ascomycota</taxon>
        <taxon>Saccharomycotina</taxon>
        <taxon>Pichiomycetes</taxon>
        <taxon>Metschnikowiaceae</taxon>
        <taxon>Australozyma</taxon>
    </lineage>
</organism>
<dbReference type="GO" id="GO:0002100">
    <property type="term" value="P:tRNA wobble adenosine to inosine editing"/>
    <property type="evidence" value="ECO:0007669"/>
    <property type="project" value="InterPro"/>
</dbReference>
<dbReference type="Proteomes" id="UP001338582">
    <property type="component" value="Chromosome 4"/>
</dbReference>
<feature type="region of interest" description="Disordered" evidence="1">
    <location>
        <begin position="132"/>
        <end position="174"/>
    </location>
</feature>
<dbReference type="SMART" id="SM00552">
    <property type="entry name" value="ADEAMc"/>
    <property type="match status" value="1"/>
</dbReference>
<sequence length="441" mass="48926">MPDGSQLGQQIADLVVETYNSIQNKAAKPIVRLNGVREWTILAGLVAIEDGSLTPLTLATGMKAMPNEVREYSSGLIVHDLHAEILCLRMFNRLLMAEVNRLEEEELRRKTGKRLDSDGECEFSQLKKQNLGKISDASGSTEESLGNRRGLGGASINSYGNGKSEDAEIKDEEVSESKSQIETLLLKRNGEKFALRSGVKLALYISEPPCGDASMSHISNDEKSWEHSNTEEVVRGRAHFNTVGIVRTKPGRADSKVSYSKSCSDKLCVKQYTGILNSISSHFVEPIYLDYLVIPALKFLEIDFRRCFQSRATGPKPPSAHFISALPFKDDKFPYKKESDATSPLPLSYVFCAKTKESQVLQNGVKNGAYVKNKPPRKNGASCICRQSLCQQVGAKLQQYQNYEEVKTANIARQQLKTLVRSLLGSWPESAPENFVLEHST</sequence>
<protein>
    <recommendedName>
        <fullName evidence="2">A to I editase domain-containing protein</fullName>
    </recommendedName>
</protein>
<dbReference type="GO" id="GO:0043829">
    <property type="term" value="F:tRNA-specific adenosine-37 deaminase activity"/>
    <property type="evidence" value="ECO:0007669"/>
    <property type="project" value="TreeGrafter"/>
</dbReference>
<accession>A0AAX4HC48</accession>
<evidence type="ECO:0000256" key="1">
    <source>
        <dbReference type="SAM" id="MobiDB-lite"/>
    </source>
</evidence>